<dbReference type="Proteomes" id="UP000604737">
    <property type="component" value="Unassembled WGS sequence"/>
</dbReference>
<evidence type="ECO:0000313" key="2">
    <source>
        <dbReference type="Proteomes" id="UP000604737"/>
    </source>
</evidence>
<evidence type="ECO:0000313" key="1">
    <source>
        <dbReference type="EMBL" id="GHD62307.1"/>
    </source>
</evidence>
<proteinExistence type="predicted"/>
<protein>
    <submittedName>
        <fullName evidence="1">Uncharacterized protein</fullName>
    </submittedName>
</protein>
<reference evidence="2" key="1">
    <citation type="journal article" date="2019" name="Int. J. Syst. Evol. Microbiol.">
        <title>The Global Catalogue of Microorganisms (GCM) 10K type strain sequencing project: providing services to taxonomists for standard genome sequencing and annotation.</title>
        <authorList>
            <consortium name="The Broad Institute Genomics Platform"/>
            <consortium name="The Broad Institute Genome Sequencing Center for Infectious Disease"/>
            <person name="Wu L."/>
            <person name="Ma J."/>
        </authorList>
    </citation>
    <scope>NUCLEOTIDE SEQUENCE [LARGE SCALE GENOMIC DNA]</scope>
    <source>
        <strain evidence="2">KCTC 23701</strain>
    </source>
</reference>
<comment type="caution">
    <text evidence="1">The sequence shown here is derived from an EMBL/GenBank/DDBJ whole genome shotgun (WGS) entry which is preliminary data.</text>
</comment>
<gene>
    <name evidence="1" type="ORF">GCM10007350_18060</name>
</gene>
<keyword evidence="2" id="KW-1185">Reference proteome</keyword>
<organism evidence="1 2">
    <name type="scientific">Jeongeupia chitinilytica</name>
    <dbReference type="NCBI Taxonomy" id="1041641"/>
    <lineage>
        <taxon>Bacteria</taxon>
        <taxon>Pseudomonadati</taxon>
        <taxon>Pseudomonadota</taxon>
        <taxon>Betaproteobacteria</taxon>
        <taxon>Neisseriales</taxon>
        <taxon>Chitinibacteraceae</taxon>
        <taxon>Jeongeupia</taxon>
    </lineage>
</organism>
<dbReference type="EMBL" id="BMYO01000004">
    <property type="protein sequence ID" value="GHD62307.1"/>
    <property type="molecule type" value="Genomic_DNA"/>
</dbReference>
<name>A0ABQ3H1Z9_9NEIS</name>
<accession>A0ABQ3H1Z9</accession>
<sequence length="65" mass="6638">MIDQLQHGGLGTTLENPIIAACPVPDAKDVPASTRLADAKKGALRAPFFIAAGPLSAAARQRDAA</sequence>